<dbReference type="GO" id="GO:0015179">
    <property type="term" value="F:L-amino acid transmembrane transporter activity"/>
    <property type="evidence" value="ECO:0007669"/>
    <property type="project" value="TreeGrafter"/>
</dbReference>
<evidence type="ECO:0000256" key="3">
    <source>
        <dbReference type="ARBA" id="ARBA00022989"/>
    </source>
</evidence>
<dbReference type="Gene3D" id="1.20.1740.10">
    <property type="entry name" value="Amino acid/polyamine transporter I"/>
    <property type="match status" value="1"/>
</dbReference>
<dbReference type="InterPro" id="IPR050598">
    <property type="entry name" value="AminoAcid_Transporter"/>
</dbReference>
<dbReference type="PIRSF" id="PIRSF006060">
    <property type="entry name" value="AA_transporter"/>
    <property type="match status" value="1"/>
</dbReference>
<evidence type="ECO:0000313" key="7">
    <source>
        <dbReference type="Proteomes" id="UP000077266"/>
    </source>
</evidence>
<comment type="subcellular location">
    <subcellularLocation>
        <location evidence="1">Membrane</location>
        <topology evidence="1">Multi-pass membrane protein</topology>
    </subcellularLocation>
</comment>
<feature type="transmembrane region" description="Helical" evidence="5">
    <location>
        <begin position="77"/>
        <end position="102"/>
    </location>
</feature>
<dbReference type="InParanoid" id="A0A165QCS1"/>
<feature type="transmembrane region" description="Helical" evidence="5">
    <location>
        <begin position="221"/>
        <end position="245"/>
    </location>
</feature>
<dbReference type="PANTHER" id="PTHR11785">
    <property type="entry name" value="AMINO ACID TRANSPORTER"/>
    <property type="match status" value="1"/>
</dbReference>
<feature type="transmembrane region" description="Helical" evidence="5">
    <location>
        <begin position="355"/>
        <end position="374"/>
    </location>
</feature>
<gene>
    <name evidence="6" type="ORF">EXIGLDRAFT_828351</name>
</gene>
<evidence type="ECO:0000256" key="4">
    <source>
        <dbReference type="ARBA" id="ARBA00023136"/>
    </source>
</evidence>
<organism evidence="6 7">
    <name type="scientific">Exidia glandulosa HHB12029</name>
    <dbReference type="NCBI Taxonomy" id="1314781"/>
    <lineage>
        <taxon>Eukaryota</taxon>
        <taxon>Fungi</taxon>
        <taxon>Dikarya</taxon>
        <taxon>Basidiomycota</taxon>
        <taxon>Agaricomycotina</taxon>
        <taxon>Agaricomycetes</taxon>
        <taxon>Auriculariales</taxon>
        <taxon>Exidiaceae</taxon>
        <taxon>Exidia</taxon>
    </lineage>
</organism>
<dbReference type="STRING" id="1314781.A0A165QCS1"/>
<feature type="transmembrane region" description="Helical" evidence="5">
    <location>
        <begin position="504"/>
        <end position="529"/>
    </location>
</feature>
<feature type="transmembrane region" description="Helical" evidence="5">
    <location>
        <begin position="473"/>
        <end position="492"/>
    </location>
</feature>
<feature type="transmembrane region" description="Helical" evidence="5">
    <location>
        <begin position="149"/>
        <end position="169"/>
    </location>
</feature>
<dbReference type="InterPro" id="IPR002293">
    <property type="entry name" value="AA/rel_permease1"/>
</dbReference>
<feature type="transmembrane region" description="Helical" evidence="5">
    <location>
        <begin position="189"/>
        <end position="209"/>
    </location>
</feature>
<dbReference type="AlphaFoldDB" id="A0A165QCS1"/>
<keyword evidence="7" id="KW-1185">Reference proteome</keyword>
<feature type="transmembrane region" description="Helical" evidence="5">
    <location>
        <begin position="400"/>
        <end position="420"/>
    </location>
</feature>
<keyword evidence="4 5" id="KW-0472">Membrane</keyword>
<feature type="transmembrane region" description="Helical" evidence="5">
    <location>
        <begin position="426"/>
        <end position="452"/>
    </location>
</feature>
<feature type="transmembrane region" description="Helical" evidence="5">
    <location>
        <begin position="108"/>
        <end position="128"/>
    </location>
</feature>
<proteinExistence type="predicted"/>
<dbReference type="Pfam" id="PF13520">
    <property type="entry name" value="AA_permease_2"/>
    <property type="match status" value="1"/>
</dbReference>
<feature type="transmembrane region" description="Helical" evidence="5">
    <location>
        <begin position="265"/>
        <end position="284"/>
    </location>
</feature>
<dbReference type="OrthoDB" id="5982228at2759"/>
<name>A0A165QCS1_EXIGL</name>
<accession>A0A165QCS1</accession>
<dbReference type="PANTHER" id="PTHR11785:SF498">
    <property type="entry name" value="HIGH-AFFINITY METHIONINE PERMEASE"/>
    <property type="match status" value="1"/>
</dbReference>
<evidence type="ECO:0000313" key="6">
    <source>
        <dbReference type="EMBL" id="KZW03418.1"/>
    </source>
</evidence>
<keyword evidence="2 5" id="KW-0812">Transmembrane</keyword>
<keyword evidence="3 5" id="KW-1133">Transmembrane helix</keyword>
<dbReference type="FunFam" id="1.20.1740.10:FF:000025">
    <property type="entry name" value="High-affinity methionine permease"/>
    <property type="match status" value="1"/>
</dbReference>
<reference evidence="6 7" key="1">
    <citation type="journal article" date="2016" name="Mol. Biol. Evol.">
        <title>Comparative Genomics of Early-Diverging Mushroom-Forming Fungi Provides Insights into the Origins of Lignocellulose Decay Capabilities.</title>
        <authorList>
            <person name="Nagy L.G."/>
            <person name="Riley R."/>
            <person name="Tritt A."/>
            <person name="Adam C."/>
            <person name="Daum C."/>
            <person name="Floudas D."/>
            <person name="Sun H."/>
            <person name="Yadav J.S."/>
            <person name="Pangilinan J."/>
            <person name="Larsson K.H."/>
            <person name="Matsuura K."/>
            <person name="Barry K."/>
            <person name="Labutti K."/>
            <person name="Kuo R."/>
            <person name="Ohm R.A."/>
            <person name="Bhattacharya S.S."/>
            <person name="Shirouzu T."/>
            <person name="Yoshinaga Y."/>
            <person name="Martin F.M."/>
            <person name="Grigoriev I.V."/>
            <person name="Hibbett D.S."/>
        </authorList>
    </citation>
    <scope>NUCLEOTIDE SEQUENCE [LARGE SCALE GENOMIC DNA]</scope>
    <source>
        <strain evidence="6 7">HHB12029</strain>
    </source>
</reference>
<evidence type="ECO:0000256" key="5">
    <source>
        <dbReference type="SAM" id="Phobius"/>
    </source>
</evidence>
<feature type="transmembrane region" description="Helical" evidence="5">
    <location>
        <begin position="305"/>
        <end position="327"/>
    </location>
</feature>
<dbReference type="GO" id="GO:0016020">
    <property type="term" value="C:membrane"/>
    <property type="evidence" value="ECO:0007669"/>
    <property type="project" value="UniProtKB-SubCell"/>
</dbReference>
<dbReference type="EMBL" id="KV425883">
    <property type="protein sequence ID" value="KZW03418.1"/>
    <property type="molecule type" value="Genomic_DNA"/>
</dbReference>
<sequence>MADHKDLEHAPAYVLHDERGHDAASDISHGKKNGAIVDADVDAGGHHRIVSVANDTTDGESFDQVPESQRRLSTFSAIMLAVGRIIGTGIFATPASILGSVGSPGMALILWVIGAIIAAAGAAVYAEWGTALPRSGGEKNYLEYFFRRPLFLISCVYAANAALLGWPSGNSVFAGEMILSAAGQEVTQWNQRAIGLGVITFALLVHSIVPKWGIRLQNALGVFKLVVLLFIIFSGFVALGGHIPHLPPGTEKPHNLRNAFAGTKTSANAFVTALYNVIWSFIGYSNLNYALSEVRHPVRTLKRALPISIGIIAVLYILVNIAFFAAIPKEDILTSNRLVAALFMRNMFGESAEKAVSVLIALSAIGNVLAVLFSQGRINQELGREGVLPLSALWASNKPFGAPAAGLALQWAVSLIVMLAPPPGDAYGFLLNLISYPLNVFNTLISGALLVLHIKKRHYGQAWTPPFSAPLPVVAFFFLASLFLVIAPLVPPEAGGEPYKSLPYWLHVVVGFGILAAGGVYWVIWTLILPRLGGYRLERHEEVSSDGITRNVFRRVYSRHE</sequence>
<dbReference type="Proteomes" id="UP000077266">
    <property type="component" value="Unassembled WGS sequence"/>
</dbReference>
<evidence type="ECO:0000256" key="2">
    <source>
        <dbReference type="ARBA" id="ARBA00022692"/>
    </source>
</evidence>
<protein>
    <submittedName>
        <fullName evidence="6">High-affinity methionine permease</fullName>
    </submittedName>
</protein>
<evidence type="ECO:0000256" key="1">
    <source>
        <dbReference type="ARBA" id="ARBA00004141"/>
    </source>
</evidence>